<dbReference type="InterPro" id="IPR050439">
    <property type="entry name" value="ADAMTS_ADAMTS-like"/>
</dbReference>
<evidence type="ECO:0000256" key="16">
    <source>
        <dbReference type="PIRSR" id="PIRSR613273-3"/>
    </source>
</evidence>
<feature type="disulfide bond" evidence="16">
    <location>
        <begin position="426"/>
        <end position="453"/>
    </location>
</feature>
<dbReference type="KEGG" id="alim:106528712"/>
<dbReference type="Pfam" id="PF08686">
    <property type="entry name" value="PLAC"/>
    <property type="match status" value="1"/>
</dbReference>
<feature type="signal peptide" evidence="19">
    <location>
        <begin position="1"/>
        <end position="19"/>
    </location>
</feature>
<dbReference type="Gene3D" id="2.20.100.10">
    <property type="entry name" value="Thrombospondin type-1 (TSP1) repeat"/>
    <property type="match status" value="4"/>
</dbReference>
<dbReference type="CTD" id="11174"/>
<dbReference type="PROSITE" id="PS50215">
    <property type="entry name" value="ADAM_MEPRO"/>
    <property type="match status" value="1"/>
</dbReference>
<evidence type="ECO:0000256" key="18">
    <source>
        <dbReference type="SAM" id="MobiDB-lite"/>
    </source>
</evidence>
<evidence type="ECO:0000256" key="17">
    <source>
        <dbReference type="PROSITE-ProRule" id="PRU00276"/>
    </source>
</evidence>
<dbReference type="PANTHER" id="PTHR13723:SF27">
    <property type="entry name" value="A DISINTEGRIN AND METALLOPROTEINASE WITH THROMBOSPONDIN MOTIFS 6"/>
    <property type="match status" value="1"/>
</dbReference>
<dbReference type="InterPro" id="IPR000884">
    <property type="entry name" value="TSP1_rpt"/>
</dbReference>
<evidence type="ECO:0000256" key="9">
    <source>
        <dbReference type="ARBA" id="ARBA00022801"/>
    </source>
</evidence>
<dbReference type="SUPFAM" id="SSF82895">
    <property type="entry name" value="TSP-1 type 1 repeat"/>
    <property type="match status" value="5"/>
</dbReference>
<feature type="domain" description="PLAC" evidence="21">
    <location>
        <begin position="1166"/>
        <end position="1204"/>
    </location>
</feature>
<evidence type="ECO:0000256" key="3">
    <source>
        <dbReference type="ARBA" id="ARBA00022530"/>
    </source>
</evidence>
<feature type="disulfide bond" evidence="16">
    <location>
        <begin position="332"/>
        <end position="393"/>
    </location>
</feature>
<dbReference type="FunFam" id="2.20.100.10:FF:000006">
    <property type="entry name" value="A disintegrin and metalloproteinase with thrombospondin motifs 1"/>
    <property type="match status" value="1"/>
</dbReference>
<feature type="region of interest" description="Disordered" evidence="18">
    <location>
        <begin position="229"/>
        <end position="253"/>
    </location>
</feature>
<dbReference type="SUPFAM" id="SSF55486">
    <property type="entry name" value="Metalloproteases ('zincins'), catalytic domain"/>
    <property type="match status" value="1"/>
</dbReference>
<sequence length="1204" mass="134555">MMEVLWKMLTWTLSLVVMAASEFQSVYRHSHKSQEAFLSYLQHYQLTVPVRVDENGDFVSYTVKHQRLGRRRRGLTDPTMGPSSDPPESQLFYKLSAYGKHFHLNLTLNLHLVSKHFTVEYWGKEGPEWHHNMVDSCHYVGFLQNQRSTTTVALSNCKGLHGVITTEEEQYLIEPLKNVSPTSSSEWNQEGAQQHVIYKTSAIPSPQDHGQEFSCGISDLVKSNTPCPFSTPSPVYTPPSPQNNTHRQRRSVSSERFVETLVVADKMMVGYHGRKDIEHYILSVMNIVAKLYRDASLGNVVNVIVTRLIVLTEDQPNLEINHHADKSLDSFCKWQKSILSHHSSGNSIPESGMAHHDNAVLITRYDICTYKNKPCGTLGLASVAGMCEPERSCSINEDIGLGSAFTIAHEIGHNFGMNHDGIGNSCGTKGHETAKLMAAHITANTNPFSWSACSKDYITSFLDSGRGTCLDNEPLKRDFLYPTLAPGQLYNADEQCRFQYGTSSRQCKYGEVCRELWCLSKSNRCVTNSIPAAEGTLCQTGSIEKGWCYHGECVAFGTWPQNVDGGWGLWSMWGECSRTCGGGVSSSMRRCDSPAPSGGGKYCLGERKRYRSCNTDVCHVGARDFREKQCADFDSLPFRGKYYSWKPYTGGGVKPCALNCLAEGYNFYTERSPTVIDGTRCQADSLDICINGECKVGCDNILGSDAKEDRCRVCGGDGSTCEATEGLFNESLPQGGYMEVARIPKGSVYIDIREVAVSKNYIALKSEEDDYHINGAWTIDWPRKFDIAGTSFHYRRPSDDPESLQALGPTTENLIVMVLLQEPNLGVWYRFNVPIHRTGSGDNEVGFSWHHLPWSECSANCAGGSQRQEVVCKRLEDNLVVQNSYCDPDSKPPENLRDCNTEPCPPEWTHALHRGTHAQTDLITSGTQLCCWMCPIRVKTHPVLVGSQRQEVVCKRLEDNLVVQNSYCDPDSKPPENLRDCNTEPCPPEWFIGDWSECGKTCDGGMRKRTVLCIRKIGLAEEETLKDTYCLTHRPIERESCNNQSCPPKWVTLEWSECTPKCGPGFKHRIALCKSSDLTKTFPPSHCPSPNKPLVRIRCSLGRCPPPRWIPGDWGQCSAQCGLGQQMRTVTCLSYTGQQSNECAESLRPSTMQQCESKCDATPVSSGDECKDVNKVAYCPLVLKFKFCSRAYFRQMCCKTCQGH</sequence>
<evidence type="ECO:0000256" key="6">
    <source>
        <dbReference type="ARBA" id="ARBA00022723"/>
    </source>
</evidence>
<feature type="binding site" evidence="15 17">
    <location>
        <position position="409"/>
    </location>
    <ligand>
        <name>Zn(2+)</name>
        <dbReference type="ChEBI" id="CHEBI:29105"/>
        <note>catalytic</note>
    </ligand>
</feature>
<feature type="disulfide bond" evidence="16">
    <location>
        <begin position="513"/>
        <end position="548"/>
    </location>
</feature>
<dbReference type="Gene3D" id="2.60.120.830">
    <property type="match status" value="1"/>
</dbReference>
<feature type="chain" id="PRO_5014128497" evidence="19">
    <location>
        <begin position="20"/>
        <end position="1204"/>
    </location>
</feature>
<dbReference type="GO" id="GO:0004222">
    <property type="term" value="F:metalloendopeptidase activity"/>
    <property type="evidence" value="ECO:0007669"/>
    <property type="project" value="InterPro"/>
</dbReference>
<feature type="disulfide bond" evidence="16">
    <location>
        <begin position="580"/>
        <end position="618"/>
    </location>
</feature>
<dbReference type="InterPro" id="IPR024079">
    <property type="entry name" value="MetalloPept_cat_dom_sf"/>
</dbReference>
<dbReference type="Pfam" id="PF05986">
    <property type="entry name" value="ADAMTS_spacer1"/>
    <property type="match status" value="1"/>
</dbReference>
<keyword evidence="10 15" id="KW-0862">Zinc</keyword>
<dbReference type="InParanoid" id="A0A2I4CHD7"/>
<dbReference type="InterPro" id="IPR041645">
    <property type="entry name" value="ADAMTS_CR_2"/>
</dbReference>
<dbReference type="Gene3D" id="3.40.1620.60">
    <property type="match status" value="1"/>
</dbReference>
<dbReference type="InterPro" id="IPR010294">
    <property type="entry name" value="ADAMTS_spacer1"/>
</dbReference>
<keyword evidence="12 16" id="KW-1015">Disulfide bond</keyword>
<keyword evidence="15" id="KW-0106">Calcium</keyword>
<dbReference type="InterPro" id="IPR036383">
    <property type="entry name" value="TSP1_rpt_sf"/>
</dbReference>
<dbReference type="FunFam" id="2.60.120.830:FF:000001">
    <property type="entry name" value="A disintegrin and metalloproteinase with thrombospondin motifs 1"/>
    <property type="match status" value="1"/>
</dbReference>
<keyword evidence="9" id="KW-0378">Hydrolase</keyword>
<keyword evidence="22" id="KW-1185">Reference proteome</keyword>
<evidence type="ECO:0000256" key="4">
    <source>
        <dbReference type="ARBA" id="ARBA00022670"/>
    </source>
</evidence>
<reference evidence="23" key="1">
    <citation type="submission" date="2025-08" db="UniProtKB">
        <authorList>
            <consortium name="RefSeq"/>
        </authorList>
    </citation>
    <scope>IDENTIFICATION</scope>
</reference>
<protein>
    <submittedName>
        <fullName evidence="23">A disintegrin and metalloproteinase with thrombospondin motifs 6</fullName>
    </submittedName>
</protein>
<dbReference type="Pfam" id="PF17771">
    <property type="entry name" value="ADAMTS_CR_2"/>
    <property type="match status" value="1"/>
</dbReference>
<dbReference type="InterPro" id="IPR013273">
    <property type="entry name" value="ADAMTS/ADAMTS-like"/>
</dbReference>
<evidence type="ECO:0000256" key="5">
    <source>
        <dbReference type="ARBA" id="ARBA00022685"/>
    </source>
</evidence>
<evidence type="ECO:0000256" key="11">
    <source>
        <dbReference type="ARBA" id="ARBA00023049"/>
    </source>
</evidence>
<comment type="caution">
    <text evidence="17">Lacks conserved residue(s) required for the propagation of feature annotation.</text>
</comment>
<dbReference type="FunFam" id="3.40.1620.60:FF:000002">
    <property type="entry name" value="A disintegrin and metalloproteinase with thrombospondin motifs 10"/>
    <property type="match status" value="1"/>
</dbReference>
<dbReference type="Pfam" id="PF01421">
    <property type="entry name" value="Reprolysin"/>
    <property type="match status" value="1"/>
</dbReference>
<evidence type="ECO:0000256" key="12">
    <source>
        <dbReference type="ARBA" id="ARBA00023157"/>
    </source>
</evidence>
<evidence type="ECO:0000256" key="15">
    <source>
        <dbReference type="PIRSR" id="PIRSR613273-2"/>
    </source>
</evidence>
<keyword evidence="4" id="KW-0645">Protease</keyword>
<evidence type="ECO:0000256" key="2">
    <source>
        <dbReference type="ARBA" id="ARBA00022525"/>
    </source>
</evidence>
<keyword evidence="2" id="KW-0964">Secreted</keyword>
<feature type="binding site" evidence="15">
    <location>
        <position position="469"/>
    </location>
    <ligand>
        <name>Ca(2+)</name>
        <dbReference type="ChEBI" id="CHEBI:29108"/>
        <label>1</label>
    </ligand>
</feature>
<dbReference type="InterPro" id="IPR001590">
    <property type="entry name" value="Peptidase_M12B"/>
</dbReference>
<dbReference type="InterPro" id="IPR002870">
    <property type="entry name" value="Peptidase_M12B_N"/>
</dbReference>
<keyword evidence="5" id="KW-0165">Cleavage on pair of basic residues</keyword>
<evidence type="ECO:0000256" key="13">
    <source>
        <dbReference type="ARBA" id="ARBA00023180"/>
    </source>
</evidence>
<dbReference type="GO" id="GO:0030198">
    <property type="term" value="P:extracellular matrix organization"/>
    <property type="evidence" value="ECO:0007669"/>
    <property type="project" value="InterPro"/>
</dbReference>
<dbReference type="FunFam" id="2.20.100.10:FF:000005">
    <property type="entry name" value="ADAM metallopeptidase with thrombospondin type 1 motif 9"/>
    <property type="match status" value="1"/>
</dbReference>
<keyword evidence="11 23" id="KW-0482">Metalloprotease</keyword>
<dbReference type="RefSeq" id="XP_013879405.1">
    <property type="nucleotide sequence ID" value="XM_014023951.1"/>
</dbReference>
<feature type="binding site" evidence="15 17">
    <location>
        <position position="419"/>
    </location>
    <ligand>
        <name>Zn(2+)</name>
        <dbReference type="ChEBI" id="CHEBI:29105"/>
        <note>catalytic</note>
    </ligand>
</feature>
<evidence type="ECO:0000256" key="8">
    <source>
        <dbReference type="ARBA" id="ARBA00022737"/>
    </source>
</evidence>
<feature type="disulfide bond" evidence="16">
    <location>
        <begin position="387"/>
        <end position="469"/>
    </location>
</feature>
<feature type="binding site" evidence="15">
    <location>
        <position position="259"/>
    </location>
    <ligand>
        <name>Ca(2+)</name>
        <dbReference type="ChEBI" id="CHEBI:29108"/>
        <label>1</label>
    </ligand>
</feature>
<gene>
    <name evidence="23" type="primary">adamts6</name>
</gene>
<feature type="active site" evidence="14 17">
    <location>
        <position position="410"/>
    </location>
</feature>
<keyword evidence="3" id="KW-0272">Extracellular matrix</keyword>
<evidence type="ECO:0000256" key="19">
    <source>
        <dbReference type="SAM" id="SignalP"/>
    </source>
</evidence>
<dbReference type="Pfam" id="PF19030">
    <property type="entry name" value="TSP1_ADAMTS"/>
    <property type="match status" value="4"/>
</dbReference>
<feature type="disulfide bond" evidence="16">
    <location>
        <begin position="576"/>
        <end position="613"/>
    </location>
</feature>
<evidence type="ECO:0000313" key="22">
    <source>
        <dbReference type="Proteomes" id="UP000192220"/>
    </source>
</evidence>
<feature type="binding site" evidence="15">
    <location>
        <position position="259"/>
    </location>
    <ligand>
        <name>Ca(2+)</name>
        <dbReference type="ChEBI" id="CHEBI:29108"/>
        <label>2</label>
    </ligand>
</feature>
<dbReference type="GeneID" id="106528712"/>
<dbReference type="Proteomes" id="UP000192220">
    <property type="component" value="Unplaced"/>
</dbReference>
<proteinExistence type="predicted"/>
<dbReference type="OrthoDB" id="10035764at2759"/>
<dbReference type="STRING" id="52670.A0A2I4CHD7"/>
<feature type="compositionally biased region" description="Pro residues" evidence="18">
    <location>
        <begin position="229"/>
        <end position="241"/>
    </location>
</feature>
<evidence type="ECO:0000256" key="1">
    <source>
        <dbReference type="ARBA" id="ARBA00004498"/>
    </source>
</evidence>
<dbReference type="GO" id="GO:0031012">
    <property type="term" value="C:extracellular matrix"/>
    <property type="evidence" value="ECO:0007669"/>
    <property type="project" value="TreeGrafter"/>
</dbReference>
<dbReference type="PRINTS" id="PR01857">
    <property type="entry name" value="ADAMTSFAMILY"/>
</dbReference>
<keyword evidence="13" id="KW-0325">Glycoprotein</keyword>
<feature type="disulfide bond" evidence="16">
    <location>
        <begin position="368"/>
        <end position="375"/>
    </location>
</feature>
<comment type="cofactor">
    <cofactor evidence="15">
        <name>Zn(2+)</name>
        <dbReference type="ChEBI" id="CHEBI:29105"/>
    </cofactor>
    <text evidence="15">Binds 1 zinc ion per subunit.</text>
</comment>
<dbReference type="GO" id="GO:0046872">
    <property type="term" value="F:metal ion binding"/>
    <property type="evidence" value="ECO:0007669"/>
    <property type="project" value="UniProtKB-KW"/>
</dbReference>
<accession>A0A2I4CHD7</accession>
<feature type="binding site" evidence="15">
    <location>
        <position position="357"/>
    </location>
    <ligand>
        <name>Ca(2+)</name>
        <dbReference type="ChEBI" id="CHEBI:29108"/>
        <label>1</label>
    </ligand>
</feature>
<organism evidence="22 23">
    <name type="scientific">Austrofundulus limnaeus</name>
    <name type="common">Annual killifish</name>
    <dbReference type="NCBI Taxonomy" id="52670"/>
    <lineage>
        <taxon>Eukaryota</taxon>
        <taxon>Metazoa</taxon>
        <taxon>Chordata</taxon>
        <taxon>Craniata</taxon>
        <taxon>Vertebrata</taxon>
        <taxon>Euteleostomi</taxon>
        <taxon>Actinopterygii</taxon>
        <taxon>Neopterygii</taxon>
        <taxon>Teleostei</taxon>
        <taxon>Neoteleostei</taxon>
        <taxon>Acanthomorphata</taxon>
        <taxon>Ovalentaria</taxon>
        <taxon>Atherinomorphae</taxon>
        <taxon>Cyprinodontiformes</taxon>
        <taxon>Rivulidae</taxon>
        <taxon>Austrofundulus</taxon>
    </lineage>
</organism>
<keyword evidence="8" id="KW-0677">Repeat</keyword>
<dbReference type="Pfam" id="PF01562">
    <property type="entry name" value="Pep_M12B_propep"/>
    <property type="match status" value="1"/>
</dbReference>
<evidence type="ECO:0000259" key="21">
    <source>
        <dbReference type="PROSITE" id="PS50900"/>
    </source>
</evidence>
<dbReference type="PROSITE" id="PS50092">
    <property type="entry name" value="TSP1"/>
    <property type="match status" value="4"/>
</dbReference>
<dbReference type="PANTHER" id="PTHR13723">
    <property type="entry name" value="ADAMTS A DISINTEGRIN AND METALLOPROTEASE WITH THROMBOSPONDIN MOTIFS PROTEASE"/>
    <property type="match status" value="1"/>
</dbReference>
<dbReference type="PROSITE" id="PS50900">
    <property type="entry name" value="PLAC"/>
    <property type="match status" value="1"/>
</dbReference>
<feature type="disulfide bond" evidence="16">
    <location>
        <begin position="507"/>
        <end position="525"/>
    </location>
</feature>
<dbReference type="AlphaFoldDB" id="A0A2I4CHD7"/>
<dbReference type="InterPro" id="IPR010909">
    <property type="entry name" value="PLAC"/>
</dbReference>
<dbReference type="FunFam" id="3.40.390.10:FF:000001">
    <property type="entry name" value="A disintegrin and metalloproteinase with thrombospondin motifs 1"/>
    <property type="match status" value="1"/>
</dbReference>
<feature type="disulfide bond" evidence="16">
    <location>
        <begin position="496"/>
        <end position="518"/>
    </location>
</feature>
<name>A0A2I4CHD7_AUSLI</name>
<dbReference type="InterPro" id="IPR045371">
    <property type="entry name" value="ADAMTS_CR_3"/>
</dbReference>
<dbReference type="Pfam" id="PF00090">
    <property type="entry name" value="TSP_1"/>
    <property type="match status" value="1"/>
</dbReference>
<dbReference type="Gene3D" id="3.40.390.10">
    <property type="entry name" value="Collagenase (Catalytic Domain)"/>
    <property type="match status" value="1"/>
</dbReference>
<evidence type="ECO:0000313" key="23">
    <source>
        <dbReference type="RefSeq" id="XP_013879405.1"/>
    </source>
</evidence>
<feature type="disulfide bond" evidence="16">
    <location>
        <begin position="538"/>
        <end position="553"/>
    </location>
</feature>
<feature type="disulfide bond" evidence="16">
    <location>
        <begin position="591"/>
        <end position="603"/>
    </location>
</feature>
<evidence type="ECO:0000256" key="14">
    <source>
        <dbReference type="PIRSR" id="PIRSR613273-1"/>
    </source>
</evidence>
<dbReference type="GO" id="GO:0006508">
    <property type="term" value="P:proteolysis"/>
    <property type="evidence" value="ECO:0007669"/>
    <property type="project" value="UniProtKB-KW"/>
</dbReference>
<dbReference type="SMART" id="SM00209">
    <property type="entry name" value="TSP1"/>
    <property type="match status" value="5"/>
</dbReference>
<evidence type="ECO:0000259" key="20">
    <source>
        <dbReference type="PROSITE" id="PS50215"/>
    </source>
</evidence>
<dbReference type="FunFam" id="2.20.100.10:FF:000079">
    <property type="entry name" value="ADAM metallopeptidase with thrombospondin type 1 motif 17"/>
    <property type="match status" value="1"/>
</dbReference>
<feature type="binding site" evidence="15 17">
    <location>
        <position position="413"/>
    </location>
    <ligand>
        <name>Zn(2+)</name>
        <dbReference type="ChEBI" id="CHEBI:29105"/>
        <note>catalytic</note>
    </ligand>
</feature>
<keyword evidence="7 19" id="KW-0732">Signal</keyword>
<comment type="subcellular location">
    <subcellularLocation>
        <location evidence="1">Secreted</location>
        <location evidence="1">Extracellular space</location>
        <location evidence="1">Extracellular matrix</location>
    </subcellularLocation>
</comment>
<dbReference type="Pfam" id="PF19236">
    <property type="entry name" value="ADAMTS_CR_3"/>
    <property type="match status" value="1"/>
</dbReference>
<keyword evidence="6 15" id="KW-0479">Metal-binding</keyword>
<evidence type="ECO:0000256" key="7">
    <source>
        <dbReference type="ARBA" id="ARBA00022729"/>
    </source>
</evidence>
<evidence type="ECO:0000256" key="10">
    <source>
        <dbReference type="ARBA" id="ARBA00022833"/>
    </source>
</evidence>
<feature type="domain" description="Peptidase M12B" evidence="20">
    <location>
        <begin position="256"/>
        <end position="474"/>
    </location>
</feature>
<dbReference type="CDD" id="cd04273">
    <property type="entry name" value="ZnMc_ADAMTS_like"/>
    <property type="match status" value="1"/>
</dbReference>